<keyword evidence="7" id="KW-1185">Reference proteome</keyword>
<dbReference type="eggNOG" id="COG3023">
    <property type="taxonomic scope" value="Bacteria"/>
</dbReference>
<dbReference type="Gene3D" id="3.40.80.10">
    <property type="entry name" value="Peptidoglycan recognition protein-like"/>
    <property type="match status" value="1"/>
</dbReference>
<dbReference type="HOGENOM" id="CLU_049290_2_2_5"/>
<dbReference type="GO" id="GO:0008745">
    <property type="term" value="F:N-acetylmuramoyl-L-alanine amidase activity"/>
    <property type="evidence" value="ECO:0007669"/>
    <property type="project" value="UniProtKB-EC"/>
</dbReference>
<dbReference type="SUPFAM" id="SSF55846">
    <property type="entry name" value="N-acetylmuramoyl-L-alanine amidase-like"/>
    <property type="match status" value="1"/>
</dbReference>
<dbReference type="InterPro" id="IPR036505">
    <property type="entry name" value="Amidase/PGRP_sf"/>
</dbReference>
<name>E0TGQ4_PARBH</name>
<reference evidence="6 7" key="2">
    <citation type="journal article" date="2011" name="J. Bacteriol.">
        <title>Complete genome sequence of strain HTCC2503T of Parvularcula bermudensis, the type species of the order "Parvularculales" in the class Alphaproteobacteria.</title>
        <authorList>
            <person name="Oh H.M."/>
            <person name="Kang I."/>
            <person name="Vergin K.L."/>
            <person name="Kang D."/>
            <person name="Rhee K.H."/>
            <person name="Giovannoni S.J."/>
            <person name="Cho J.C."/>
        </authorList>
    </citation>
    <scope>NUCLEOTIDE SEQUENCE [LARGE SCALE GENOMIC DNA]</scope>
    <source>
        <strain evidence="7">ATCC BAA-594 / HTCC2503 / KCTC 12087</strain>
    </source>
</reference>
<organism evidence="6 7">
    <name type="scientific">Parvularcula bermudensis (strain ATCC BAA-594 / HTCC2503 / KCTC 12087)</name>
    <dbReference type="NCBI Taxonomy" id="314260"/>
    <lineage>
        <taxon>Bacteria</taxon>
        <taxon>Pseudomonadati</taxon>
        <taxon>Pseudomonadota</taxon>
        <taxon>Alphaproteobacteria</taxon>
        <taxon>Parvularculales</taxon>
        <taxon>Parvularculaceae</taxon>
        <taxon>Parvularcula</taxon>
    </lineage>
</organism>
<dbReference type="GO" id="GO:0009254">
    <property type="term" value="P:peptidoglycan turnover"/>
    <property type="evidence" value="ECO:0007669"/>
    <property type="project" value="TreeGrafter"/>
</dbReference>
<dbReference type="Pfam" id="PF01510">
    <property type="entry name" value="Amidase_2"/>
    <property type="match status" value="1"/>
</dbReference>
<evidence type="ECO:0000256" key="4">
    <source>
        <dbReference type="ARBA" id="ARBA00023316"/>
    </source>
</evidence>
<dbReference type="InterPro" id="IPR002502">
    <property type="entry name" value="Amidase_domain"/>
</dbReference>
<sequence length="238" mass="26423">MSVPIEDLPSPNYSSREGTPITLVVLHYTGMPSAEEALDRLRDPEAGVSSHYFIEQDGRIVRLVDEKDRAHHAGLGAWGPVRDVNSASIGIEIVNKGHLWGYEDFPDLQIDALIGLMTEIYRRHRLGPLAAIAHSDLAPARKDDPGERFPWDRLAASRLAIGQWHPGEDPPPPDYDDSLTQLTEIGYGLDRSFPVPAVLAFQRRFAPRLLGQALSPATRQAIRWVHGQVIAERLRPGP</sequence>
<evidence type="ECO:0000256" key="1">
    <source>
        <dbReference type="ARBA" id="ARBA00001561"/>
    </source>
</evidence>
<protein>
    <recommendedName>
        <fullName evidence="2">N-acetylmuramoyl-L-alanine amidase</fullName>
        <ecNumber evidence="2">3.5.1.28</ecNumber>
    </recommendedName>
</protein>
<dbReference type="PANTHER" id="PTHR30417:SF1">
    <property type="entry name" value="N-ACETYLMURAMOYL-L-ALANINE AMIDASE AMID"/>
    <property type="match status" value="1"/>
</dbReference>
<evidence type="ECO:0000259" key="5">
    <source>
        <dbReference type="SMART" id="SM00644"/>
    </source>
</evidence>
<comment type="catalytic activity">
    <reaction evidence="1">
        <text>Hydrolyzes the link between N-acetylmuramoyl residues and L-amino acid residues in certain cell-wall glycopeptides.</text>
        <dbReference type="EC" id="3.5.1.28"/>
    </reaction>
</comment>
<dbReference type="RefSeq" id="WP_013301637.1">
    <property type="nucleotide sequence ID" value="NC_014414.1"/>
</dbReference>
<dbReference type="CDD" id="cd06583">
    <property type="entry name" value="PGRP"/>
    <property type="match status" value="1"/>
</dbReference>
<feature type="domain" description="N-acetylmuramoyl-L-alanine amidase" evidence="5">
    <location>
        <begin position="10"/>
        <end position="146"/>
    </location>
</feature>
<dbReference type="PANTHER" id="PTHR30417">
    <property type="entry name" value="N-ACETYLMURAMOYL-L-ALANINE AMIDASE AMID"/>
    <property type="match status" value="1"/>
</dbReference>
<dbReference type="AlphaFoldDB" id="E0TGQ4"/>
<dbReference type="STRING" id="314260.PB2503_13129"/>
<reference evidence="7" key="1">
    <citation type="submission" date="2010-08" db="EMBL/GenBank/DDBJ databases">
        <title>Genome sequence of Parvularcula bermudensis HTCC2503.</title>
        <authorList>
            <person name="Kang D.-M."/>
            <person name="Oh H.-M."/>
            <person name="Cho J.-C."/>
        </authorList>
    </citation>
    <scope>NUCLEOTIDE SEQUENCE [LARGE SCALE GENOMIC DNA]</scope>
    <source>
        <strain evidence="7">ATCC BAA-594 / HTCC2503 / KCTC 12087</strain>
    </source>
</reference>
<dbReference type="OrthoDB" id="9794842at2"/>
<dbReference type="EMBL" id="CP002156">
    <property type="protein sequence ID" value="ADM10663.1"/>
    <property type="molecule type" value="Genomic_DNA"/>
</dbReference>
<evidence type="ECO:0000313" key="6">
    <source>
        <dbReference type="EMBL" id="ADM10663.1"/>
    </source>
</evidence>
<evidence type="ECO:0000313" key="7">
    <source>
        <dbReference type="Proteomes" id="UP000001302"/>
    </source>
</evidence>
<dbReference type="EC" id="3.5.1.28" evidence="2"/>
<evidence type="ECO:0000256" key="2">
    <source>
        <dbReference type="ARBA" id="ARBA00011901"/>
    </source>
</evidence>
<dbReference type="GO" id="GO:0009253">
    <property type="term" value="P:peptidoglycan catabolic process"/>
    <property type="evidence" value="ECO:0007669"/>
    <property type="project" value="InterPro"/>
</dbReference>
<accession>E0TGQ4</accession>
<dbReference type="KEGG" id="pbr:PB2503_13129"/>
<gene>
    <name evidence="6" type="ordered locus">PB2503_13129</name>
</gene>
<proteinExistence type="predicted"/>
<keyword evidence="3" id="KW-0378">Hydrolase</keyword>
<dbReference type="SMART" id="SM00644">
    <property type="entry name" value="Ami_2"/>
    <property type="match status" value="1"/>
</dbReference>
<dbReference type="Proteomes" id="UP000001302">
    <property type="component" value="Chromosome"/>
</dbReference>
<dbReference type="GO" id="GO:0019867">
    <property type="term" value="C:outer membrane"/>
    <property type="evidence" value="ECO:0007669"/>
    <property type="project" value="TreeGrafter"/>
</dbReference>
<keyword evidence="4" id="KW-0961">Cell wall biogenesis/degradation</keyword>
<evidence type="ECO:0000256" key="3">
    <source>
        <dbReference type="ARBA" id="ARBA00022801"/>
    </source>
</evidence>
<dbReference type="GO" id="GO:0071555">
    <property type="term" value="P:cell wall organization"/>
    <property type="evidence" value="ECO:0007669"/>
    <property type="project" value="UniProtKB-KW"/>
</dbReference>
<dbReference type="InterPro" id="IPR051206">
    <property type="entry name" value="NAMLAA_amidase_2"/>
</dbReference>